<evidence type="ECO:0000313" key="1">
    <source>
        <dbReference type="EMBL" id="TQV89945.1"/>
    </source>
</evidence>
<protein>
    <submittedName>
        <fullName evidence="1">Uncharacterized protein</fullName>
    </submittedName>
</protein>
<proteinExistence type="predicted"/>
<dbReference type="Proteomes" id="UP000315783">
    <property type="component" value="Unassembled WGS sequence"/>
</dbReference>
<name>A0A545UKF4_9HYPO</name>
<sequence length="84" mass="9589">MQPPRLVALSCTHDLADIGPILPAGYRGHPSPDQRWSRRRAKTASLAIYGHTGMWARDTLHFVYYARWQFANSAHEPGYLTRPK</sequence>
<keyword evidence="2" id="KW-1185">Reference proteome</keyword>
<reference evidence="1 2" key="1">
    <citation type="journal article" date="2019" name="Appl. Microbiol. Biotechnol.">
        <title>Genome sequence of Isaria javanica and comparative genome analysis insights into family S53 peptidase evolution in fungal entomopathogens.</title>
        <authorList>
            <person name="Lin R."/>
            <person name="Zhang X."/>
            <person name="Xin B."/>
            <person name="Zou M."/>
            <person name="Gao Y."/>
            <person name="Qin F."/>
            <person name="Hu Q."/>
            <person name="Xie B."/>
            <person name="Cheng X."/>
        </authorList>
    </citation>
    <scope>NUCLEOTIDE SEQUENCE [LARGE SCALE GENOMIC DNA]</scope>
    <source>
        <strain evidence="1 2">IJ1G</strain>
    </source>
</reference>
<accession>A0A545UKF4</accession>
<comment type="caution">
    <text evidence="1">The sequence shown here is derived from an EMBL/GenBank/DDBJ whole genome shotgun (WGS) entry which is preliminary data.</text>
</comment>
<dbReference type="EMBL" id="SPUK01000053">
    <property type="protein sequence ID" value="TQV89945.1"/>
    <property type="molecule type" value="Genomic_DNA"/>
</dbReference>
<evidence type="ECO:0000313" key="2">
    <source>
        <dbReference type="Proteomes" id="UP000315783"/>
    </source>
</evidence>
<organism evidence="1 2">
    <name type="scientific">Cordyceps javanica</name>
    <dbReference type="NCBI Taxonomy" id="43265"/>
    <lineage>
        <taxon>Eukaryota</taxon>
        <taxon>Fungi</taxon>
        <taxon>Dikarya</taxon>
        <taxon>Ascomycota</taxon>
        <taxon>Pezizomycotina</taxon>
        <taxon>Sordariomycetes</taxon>
        <taxon>Hypocreomycetidae</taxon>
        <taxon>Hypocreales</taxon>
        <taxon>Cordycipitaceae</taxon>
        <taxon>Cordyceps</taxon>
    </lineage>
</organism>
<dbReference type="AlphaFoldDB" id="A0A545UKF4"/>
<gene>
    <name evidence="1" type="ORF">IF1G_11385</name>
</gene>